<keyword evidence="2" id="KW-0808">Transferase</keyword>
<feature type="domain" description="Protein kinase" evidence="6">
    <location>
        <begin position="1"/>
        <end position="97"/>
    </location>
</feature>
<protein>
    <recommendedName>
        <fullName evidence="6">Protein kinase domain-containing protein</fullName>
    </recommendedName>
</protein>
<dbReference type="EMBL" id="CAJJDN010000045">
    <property type="protein sequence ID" value="CAD8083671.1"/>
    <property type="molecule type" value="Genomic_DNA"/>
</dbReference>
<dbReference type="GO" id="GO:0005634">
    <property type="term" value="C:nucleus"/>
    <property type="evidence" value="ECO:0007669"/>
    <property type="project" value="TreeGrafter"/>
</dbReference>
<evidence type="ECO:0000256" key="2">
    <source>
        <dbReference type="ARBA" id="ARBA00022679"/>
    </source>
</evidence>
<evidence type="ECO:0000256" key="1">
    <source>
        <dbReference type="ARBA" id="ARBA00022527"/>
    </source>
</evidence>
<dbReference type="GO" id="GO:0007059">
    <property type="term" value="P:chromosome segregation"/>
    <property type="evidence" value="ECO:0007669"/>
    <property type="project" value="TreeGrafter"/>
</dbReference>
<dbReference type="InterPro" id="IPR000719">
    <property type="entry name" value="Prot_kinase_dom"/>
</dbReference>
<evidence type="ECO:0000313" key="8">
    <source>
        <dbReference type="Proteomes" id="UP000692954"/>
    </source>
</evidence>
<evidence type="ECO:0000256" key="3">
    <source>
        <dbReference type="ARBA" id="ARBA00022741"/>
    </source>
</evidence>
<dbReference type="GO" id="GO:0005524">
    <property type="term" value="F:ATP binding"/>
    <property type="evidence" value="ECO:0007669"/>
    <property type="project" value="UniProtKB-KW"/>
</dbReference>
<keyword evidence="1" id="KW-0723">Serine/threonine-protein kinase</keyword>
<gene>
    <name evidence="7" type="ORF">PSON_ATCC_30995.1.T0450204</name>
</gene>
<organism evidence="7 8">
    <name type="scientific">Paramecium sonneborni</name>
    <dbReference type="NCBI Taxonomy" id="65129"/>
    <lineage>
        <taxon>Eukaryota</taxon>
        <taxon>Sar</taxon>
        <taxon>Alveolata</taxon>
        <taxon>Ciliophora</taxon>
        <taxon>Intramacronucleata</taxon>
        <taxon>Oligohymenophorea</taxon>
        <taxon>Peniculida</taxon>
        <taxon>Parameciidae</taxon>
        <taxon>Paramecium</taxon>
    </lineage>
</organism>
<evidence type="ECO:0000259" key="6">
    <source>
        <dbReference type="PROSITE" id="PS50011"/>
    </source>
</evidence>
<reference evidence="7" key="1">
    <citation type="submission" date="2021-01" db="EMBL/GenBank/DDBJ databases">
        <authorList>
            <consortium name="Genoscope - CEA"/>
            <person name="William W."/>
        </authorList>
    </citation>
    <scope>NUCLEOTIDE SEQUENCE</scope>
</reference>
<evidence type="ECO:0000313" key="7">
    <source>
        <dbReference type="EMBL" id="CAD8083671.1"/>
    </source>
</evidence>
<dbReference type="AlphaFoldDB" id="A0A8S1N067"/>
<keyword evidence="4" id="KW-0418">Kinase</keyword>
<sequence length="98" mass="11600">MSYEQLLGEPIPELEKIDVWSLGIILYEIIYGKHPYITQQEGVQLNQLIIAKRIEEKKIQFPDSKYDNQVIDLLKGMLQTDYKKRFSIKQCIQHSFLN</sequence>
<dbReference type="GO" id="GO:0004674">
    <property type="term" value="F:protein serine/threonine kinase activity"/>
    <property type="evidence" value="ECO:0007669"/>
    <property type="project" value="UniProtKB-KW"/>
</dbReference>
<dbReference type="Pfam" id="PF00069">
    <property type="entry name" value="Pkinase"/>
    <property type="match status" value="1"/>
</dbReference>
<proteinExistence type="predicted"/>
<keyword evidence="3" id="KW-0547">Nucleotide-binding</keyword>
<keyword evidence="8" id="KW-1185">Reference proteome</keyword>
<accession>A0A8S1N067</accession>
<name>A0A8S1N067_9CILI</name>
<evidence type="ECO:0000256" key="4">
    <source>
        <dbReference type="ARBA" id="ARBA00022777"/>
    </source>
</evidence>
<keyword evidence="5" id="KW-0067">ATP-binding</keyword>
<dbReference type="PANTHER" id="PTHR22974">
    <property type="entry name" value="MIXED LINEAGE PROTEIN KINASE"/>
    <property type="match status" value="1"/>
</dbReference>
<dbReference type="PROSITE" id="PS50011">
    <property type="entry name" value="PROTEIN_KINASE_DOM"/>
    <property type="match status" value="1"/>
</dbReference>
<dbReference type="OrthoDB" id="193931at2759"/>
<dbReference type="Proteomes" id="UP000692954">
    <property type="component" value="Unassembled WGS sequence"/>
</dbReference>
<comment type="caution">
    <text evidence="7">The sequence shown here is derived from an EMBL/GenBank/DDBJ whole genome shotgun (WGS) entry which is preliminary data.</text>
</comment>
<evidence type="ECO:0000256" key="5">
    <source>
        <dbReference type="ARBA" id="ARBA00022840"/>
    </source>
</evidence>